<sequence>MIRCPSDNFSSSRRAKGIALLVKADRPSSSMIIEKWQERPQPRRTGATTTRAISHLNPQPTQVIAETGNKGRGREPQDEQRKMGLKAAFVQ</sequence>
<evidence type="ECO:0000256" key="1">
    <source>
        <dbReference type="SAM" id="MobiDB-lite"/>
    </source>
</evidence>
<protein>
    <submittedName>
        <fullName evidence="2">Uncharacterized protein</fullName>
    </submittedName>
</protein>
<feature type="compositionally biased region" description="Basic and acidic residues" evidence="1">
    <location>
        <begin position="72"/>
        <end position="82"/>
    </location>
</feature>
<keyword evidence="3" id="KW-1185">Reference proteome</keyword>
<evidence type="ECO:0000313" key="2">
    <source>
        <dbReference type="EMBL" id="CAH0050526.1"/>
    </source>
</evidence>
<dbReference type="Proteomes" id="UP000775872">
    <property type="component" value="Unassembled WGS sequence"/>
</dbReference>
<dbReference type="EMBL" id="CABFOC020000035">
    <property type="protein sequence ID" value="CAH0050526.1"/>
    <property type="molecule type" value="Genomic_DNA"/>
</dbReference>
<comment type="caution">
    <text evidence="2">The sequence shown here is derived from an EMBL/GenBank/DDBJ whole genome shotgun (WGS) entry which is preliminary data.</text>
</comment>
<organism evidence="2 3">
    <name type="scientific">Clonostachys solani</name>
    <dbReference type="NCBI Taxonomy" id="160281"/>
    <lineage>
        <taxon>Eukaryota</taxon>
        <taxon>Fungi</taxon>
        <taxon>Dikarya</taxon>
        <taxon>Ascomycota</taxon>
        <taxon>Pezizomycotina</taxon>
        <taxon>Sordariomycetes</taxon>
        <taxon>Hypocreomycetidae</taxon>
        <taxon>Hypocreales</taxon>
        <taxon>Bionectriaceae</taxon>
        <taxon>Clonostachys</taxon>
    </lineage>
</organism>
<accession>A0A9P0EF85</accession>
<proteinExistence type="predicted"/>
<name>A0A9P0EF85_9HYPO</name>
<feature type="non-terminal residue" evidence="2">
    <location>
        <position position="91"/>
    </location>
</feature>
<gene>
    <name evidence="2" type="ORF">CSOL1703_00002499</name>
</gene>
<dbReference type="AlphaFoldDB" id="A0A9P0EF85"/>
<feature type="region of interest" description="Disordered" evidence="1">
    <location>
        <begin position="59"/>
        <end position="91"/>
    </location>
</feature>
<evidence type="ECO:0000313" key="3">
    <source>
        <dbReference type="Proteomes" id="UP000775872"/>
    </source>
</evidence>
<reference evidence="2" key="1">
    <citation type="submission" date="2021-10" db="EMBL/GenBank/DDBJ databases">
        <authorList>
            <person name="Piombo E."/>
        </authorList>
    </citation>
    <scope>NUCLEOTIDE SEQUENCE</scope>
</reference>